<dbReference type="SUPFAM" id="SSF55729">
    <property type="entry name" value="Acyl-CoA N-acyltransferases (Nat)"/>
    <property type="match status" value="1"/>
</dbReference>
<sequence>MRGWLFNDPNPVPAAPSGVTTADGQGSAQSNTSSHHLGDLARPGDVDAALLSTPPLQAAHKSNNSGKQSPVPTQHSKTSAKFTTPKLETPVAVASHDNAFVIHTDETNNMLVKSLAYEWAEQQLEKEEKERAAALRELFAQKRAALKAQETLQLGKPLPLQTTTPIKKECAQTPPPVTLDFIQRTIPGDGPVLQKQKRSADSWSVSDLHDNNQGSSTNVNCQSVQFGGPLPRIPTSASRKSRQDTFNMALMSGKGKEGGISHTWLDSLELPEPATLPRDSNSHAYRRCDIDTITGNMIAPVEYPETLQCYIEGACRDAGDIGWRRCNMTSELQIRRELASRQKLGQQVQELVAQSQPVTRVNSEAVSEEDQWPNAHCVVRPACPADFQQIADIINLETQSGSLHVIDSKQVSAADIHKVFTYCQHHKRPFIVAVPAEDELLDPTKWPKSSGKAYREYLEFKKGLPKRLLPVVGFGFISEAFRVGLLNAPCPGMRFSGQARIVVHPEHRRQLYGSALLDRLLSCTCFRRSFVDYEWKCADSAHVYDSSHTSNVRQYTRLYIEVLCESKEDASLKWRAAMLSKYGFTEAAHLRRFVRTDRGPESKWLDVVLYEFEAQQNVKICDRRPGEYLKPEP</sequence>
<dbReference type="Gene3D" id="3.40.630.30">
    <property type="match status" value="1"/>
</dbReference>
<keyword evidence="4" id="KW-1185">Reference proteome</keyword>
<dbReference type="AlphaFoldDB" id="A0A9Q8Q7S7"/>
<dbReference type="KEGG" id="ptkz:JDV02_000664"/>
<feature type="compositionally biased region" description="Polar residues" evidence="2">
    <location>
        <begin position="201"/>
        <end position="225"/>
    </location>
</feature>
<feature type="compositionally biased region" description="Polar residues" evidence="2">
    <location>
        <begin position="18"/>
        <end position="35"/>
    </location>
</feature>
<accession>A0A9Q8Q7S7</accession>
<dbReference type="EMBL" id="CP086354">
    <property type="protein sequence ID" value="UNI13978.1"/>
    <property type="molecule type" value="Genomic_DNA"/>
</dbReference>
<proteinExistence type="predicted"/>
<organism evidence="3 4">
    <name type="scientific">Purpureocillium takamizusanense</name>
    <dbReference type="NCBI Taxonomy" id="2060973"/>
    <lineage>
        <taxon>Eukaryota</taxon>
        <taxon>Fungi</taxon>
        <taxon>Dikarya</taxon>
        <taxon>Ascomycota</taxon>
        <taxon>Pezizomycotina</taxon>
        <taxon>Sordariomycetes</taxon>
        <taxon>Hypocreomycetidae</taxon>
        <taxon>Hypocreales</taxon>
        <taxon>Ophiocordycipitaceae</taxon>
        <taxon>Purpureocillium</taxon>
    </lineage>
</organism>
<feature type="compositionally biased region" description="Polar residues" evidence="2">
    <location>
        <begin position="60"/>
        <end position="82"/>
    </location>
</feature>
<feature type="region of interest" description="Disordered" evidence="2">
    <location>
        <begin position="1"/>
        <end position="84"/>
    </location>
</feature>
<feature type="compositionally biased region" description="Basic and acidic residues" evidence="2">
    <location>
        <begin position="36"/>
        <end position="45"/>
    </location>
</feature>
<dbReference type="Proteomes" id="UP000829364">
    <property type="component" value="Chromosome 1"/>
</dbReference>
<gene>
    <name evidence="3" type="ORF">JDV02_000664</name>
</gene>
<dbReference type="OrthoDB" id="2129362at2759"/>
<protein>
    <recommendedName>
        <fullName evidence="5">Acyl-CoA N-acyltransferase</fullName>
    </recommendedName>
</protein>
<feature type="coiled-coil region" evidence="1">
    <location>
        <begin position="117"/>
        <end position="144"/>
    </location>
</feature>
<evidence type="ECO:0000256" key="1">
    <source>
        <dbReference type="SAM" id="Coils"/>
    </source>
</evidence>
<feature type="region of interest" description="Disordered" evidence="2">
    <location>
        <begin position="186"/>
        <end position="225"/>
    </location>
</feature>
<dbReference type="RefSeq" id="XP_047837459.1">
    <property type="nucleotide sequence ID" value="XM_047981499.1"/>
</dbReference>
<dbReference type="InterPro" id="IPR016181">
    <property type="entry name" value="Acyl_CoA_acyltransferase"/>
</dbReference>
<evidence type="ECO:0000313" key="4">
    <source>
        <dbReference type="Proteomes" id="UP000829364"/>
    </source>
</evidence>
<evidence type="ECO:0000256" key="2">
    <source>
        <dbReference type="SAM" id="MobiDB-lite"/>
    </source>
</evidence>
<keyword evidence="1" id="KW-0175">Coiled coil</keyword>
<evidence type="ECO:0000313" key="3">
    <source>
        <dbReference type="EMBL" id="UNI13978.1"/>
    </source>
</evidence>
<dbReference type="GeneID" id="72062629"/>
<dbReference type="CDD" id="cd04301">
    <property type="entry name" value="NAT_SF"/>
    <property type="match status" value="1"/>
</dbReference>
<reference evidence="3" key="1">
    <citation type="submission" date="2021-11" db="EMBL/GenBank/DDBJ databases">
        <title>Purpureocillium_takamizusanense_genome.</title>
        <authorList>
            <person name="Nguyen N.-H."/>
        </authorList>
    </citation>
    <scope>NUCLEOTIDE SEQUENCE</scope>
    <source>
        <strain evidence="3">PT3</strain>
    </source>
</reference>
<evidence type="ECO:0008006" key="5">
    <source>
        <dbReference type="Google" id="ProtNLM"/>
    </source>
</evidence>
<name>A0A9Q8Q7S7_9HYPO</name>